<evidence type="ECO:0000313" key="2">
    <source>
        <dbReference type="EMBL" id="ELQ35459.1"/>
    </source>
</evidence>
<dbReference type="Proteomes" id="UP000011086">
    <property type="component" value="Unassembled WGS sequence"/>
</dbReference>
<proteinExistence type="predicted"/>
<sequence length="29" mass="3106">MAHAGKKPSSKKPKTEHSRQVDLSTSATP</sequence>
<accession>A0AA97NSH0</accession>
<organism evidence="2">
    <name type="scientific">Pyricularia oryzae (strain Y34)</name>
    <name type="common">Rice blast fungus</name>
    <name type="synonym">Magnaporthe oryzae</name>
    <dbReference type="NCBI Taxonomy" id="1143189"/>
    <lineage>
        <taxon>Eukaryota</taxon>
        <taxon>Fungi</taxon>
        <taxon>Dikarya</taxon>
        <taxon>Ascomycota</taxon>
        <taxon>Pezizomycotina</taxon>
        <taxon>Sordariomycetes</taxon>
        <taxon>Sordariomycetidae</taxon>
        <taxon>Magnaporthales</taxon>
        <taxon>Pyriculariaceae</taxon>
        <taxon>Pyricularia</taxon>
    </lineage>
</organism>
<evidence type="ECO:0000256" key="1">
    <source>
        <dbReference type="SAM" id="MobiDB-lite"/>
    </source>
</evidence>
<reference evidence="2" key="1">
    <citation type="journal article" date="2012" name="PLoS Genet.">
        <title>Comparative analysis of the genomes of two field isolates of the rice blast fungus Magnaporthe oryzae.</title>
        <authorList>
            <person name="Xue M."/>
            <person name="Yang J."/>
            <person name="Li Z."/>
            <person name="Hu S."/>
            <person name="Yao N."/>
            <person name="Dean R.A."/>
            <person name="Zhao W."/>
            <person name="Shen M."/>
            <person name="Zhang H."/>
            <person name="Li C."/>
            <person name="Liu L."/>
            <person name="Cao L."/>
            <person name="Xu X."/>
            <person name="Xing Y."/>
            <person name="Hsiang T."/>
            <person name="Zhang Z."/>
            <person name="Xu J.R."/>
            <person name="Peng Y.L."/>
        </authorList>
    </citation>
    <scope>NUCLEOTIDE SEQUENCE</scope>
    <source>
        <strain evidence="2">Y34</strain>
    </source>
</reference>
<protein>
    <submittedName>
        <fullName evidence="2">Uncharacterized protein</fullName>
    </submittedName>
</protein>
<name>A0AA97NSH0_PYRO3</name>
<dbReference type="AlphaFoldDB" id="A0AA97NSH0"/>
<feature type="compositionally biased region" description="Basic residues" evidence="1">
    <location>
        <begin position="1"/>
        <end position="12"/>
    </location>
</feature>
<feature type="region of interest" description="Disordered" evidence="1">
    <location>
        <begin position="1"/>
        <end position="29"/>
    </location>
</feature>
<gene>
    <name evidence="2" type="ORF">OOU_Y34scaffold00707g43</name>
</gene>
<dbReference type="EMBL" id="JH792904">
    <property type="protein sequence ID" value="ELQ35459.1"/>
    <property type="molecule type" value="Genomic_DNA"/>
</dbReference>